<evidence type="ECO:0000256" key="17">
    <source>
        <dbReference type="ARBA" id="ARBA00032071"/>
    </source>
</evidence>
<evidence type="ECO:0000256" key="14">
    <source>
        <dbReference type="ARBA" id="ARBA00030634"/>
    </source>
</evidence>
<dbReference type="PROSITE" id="PS51462">
    <property type="entry name" value="NUDIX"/>
    <property type="match status" value="1"/>
</dbReference>
<evidence type="ECO:0000256" key="6">
    <source>
        <dbReference type="ARBA" id="ARBA00022842"/>
    </source>
</evidence>
<comment type="similarity">
    <text evidence="2">Belongs to the Nudix hydrolase family.</text>
</comment>
<evidence type="ECO:0000256" key="1">
    <source>
        <dbReference type="ARBA" id="ARBA00001946"/>
    </source>
</evidence>
<feature type="domain" description="Nudix hydrolase" evidence="22">
    <location>
        <begin position="1"/>
        <end position="120"/>
    </location>
</feature>
<dbReference type="GO" id="GO:0008413">
    <property type="term" value="F:8-oxo-7,8-dihydroguanosine triphosphate pyrophosphatase activity"/>
    <property type="evidence" value="ECO:0007669"/>
    <property type="project" value="InterPro"/>
</dbReference>
<organism evidence="23">
    <name type="scientific">marine metagenome</name>
    <dbReference type="NCBI Taxonomy" id="408172"/>
    <lineage>
        <taxon>unclassified sequences</taxon>
        <taxon>metagenomes</taxon>
        <taxon>ecological metagenomes</taxon>
    </lineage>
</organism>
<comment type="subunit">
    <text evidence="3">Monomer.</text>
</comment>
<comment type="catalytic activity">
    <reaction evidence="7">
        <text>8-oxo-dATP + H2O = 8-oxo-dAMP + diphosphate + H(+)</text>
        <dbReference type="Rhea" id="RHEA:65396"/>
        <dbReference type="ChEBI" id="CHEBI:15377"/>
        <dbReference type="ChEBI" id="CHEBI:15378"/>
        <dbReference type="ChEBI" id="CHEBI:33019"/>
        <dbReference type="ChEBI" id="CHEBI:71361"/>
        <dbReference type="ChEBI" id="CHEBI:172871"/>
    </reaction>
    <physiologicalReaction direction="left-to-right" evidence="7">
        <dbReference type="Rhea" id="RHEA:65397"/>
    </physiologicalReaction>
</comment>
<dbReference type="SUPFAM" id="SSF55811">
    <property type="entry name" value="Nudix"/>
    <property type="match status" value="1"/>
</dbReference>
<feature type="non-terminal residue" evidence="23">
    <location>
        <position position="141"/>
    </location>
</feature>
<keyword evidence="5" id="KW-0378">Hydrolase</keyword>
<accession>A0A381UC56</accession>
<evidence type="ECO:0000256" key="3">
    <source>
        <dbReference type="ARBA" id="ARBA00011245"/>
    </source>
</evidence>
<gene>
    <name evidence="23" type="ORF">METZ01_LOCUS78583</name>
</gene>
<sequence>VYLLRESSVLLIHKLSGHGAGRINAPGGRLEKDESIYQCAAREVREEVGIRVASLRPAAALRFYDFGNGFSMAGYVFTSKTFEGDAVSSSEADPFWCRLDEIPYDEMWEDDALWLPQVLAGDCIIGDFIFENDRLRSHDAG</sequence>
<dbReference type="GO" id="GO:0008828">
    <property type="term" value="F:dATP diphosphatase activity"/>
    <property type="evidence" value="ECO:0007669"/>
    <property type="project" value="UniProtKB-EC"/>
</dbReference>
<evidence type="ECO:0000256" key="5">
    <source>
        <dbReference type="ARBA" id="ARBA00022801"/>
    </source>
</evidence>
<protein>
    <recommendedName>
        <fullName evidence="12">Oxidized purine nucleoside triphosphate hydrolase</fullName>
        <ecNumber evidence="11">3.6.1.56</ecNumber>
    </recommendedName>
    <alternativeName>
        <fullName evidence="16">2-hydroxy-dATP diphosphatase</fullName>
    </alternativeName>
    <alternativeName>
        <fullName evidence="15">7,8-dihydro-8-oxoguanine triphosphatase</fullName>
    </alternativeName>
    <alternativeName>
        <fullName evidence="14">8-oxo-dGTPase</fullName>
    </alternativeName>
    <alternativeName>
        <fullName evidence="17">Methylated purine nucleoside triphosphate hydrolase</fullName>
    </alternativeName>
    <alternativeName>
        <fullName evidence="13">Nucleoside diphosphate-linked moiety X motif 1</fullName>
    </alternativeName>
</protein>
<evidence type="ECO:0000256" key="7">
    <source>
        <dbReference type="ARBA" id="ARBA00024448"/>
    </source>
</evidence>
<evidence type="ECO:0000256" key="16">
    <source>
        <dbReference type="ARBA" id="ARBA00031927"/>
    </source>
</evidence>
<dbReference type="PRINTS" id="PR01403">
    <property type="entry name" value="8OXTPHPHTASE"/>
</dbReference>
<comment type="cofactor">
    <cofactor evidence="1">
        <name>Mg(2+)</name>
        <dbReference type="ChEBI" id="CHEBI:18420"/>
    </cofactor>
</comment>
<comment type="catalytic activity">
    <reaction evidence="20">
        <text>N(6)-methyl-dATP + H2O = N(6)-methyl-dAMP + diphosphate + H(+)</text>
        <dbReference type="Rhea" id="RHEA:67604"/>
        <dbReference type="ChEBI" id="CHEBI:15377"/>
        <dbReference type="ChEBI" id="CHEBI:15378"/>
        <dbReference type="ChEBI" id="CHEBI:33019"/>
        <dbReference type="ChEBI" id="CHEBI:169976"/>
        <dbReference type="ChEBI" id="CHEBI:172872"/>
    </reaction>
    <physiologicalReaction direction="left-to-right" evidence="20">
        <dbReference type="Rhea" id="RHEA:67605"/>
    </physiologicalReaction>
</comment>
<dbReference type="GO" id="GO:0005737">
    <property type="term" value="C:cytoplasm"/>
    <property type="evidence" value="ECO:0007669"/>
    <property type="project" value="TreeGrafter"/>
</dbReference>
<evidence type="ECO:0000256" key="20">
    <source>
        <dbReference type="ARBA" id="ARBA00049032"/>
    </source>
</evidence>
<dbReference type="PANTHER" id="PTHR43758">
    <property type="entry name" value="7,8-DIHYDRO-8-OXOGUANINE TRIPHOSPHATASE"/>
    <property type="match status" value="1"/>
</dbReference>
<comment type="catalytic activity">
    <reaction evidence="9">
        <text>8-oxo-dGTP + H2O = 8-oxo-dGMP + diphosphate + H(+)</text>
        <dbReference type="Rhea" id="RHEA:31575"/>
        <dbReference type="ChEBI" id="CHEBI:15377"/>
        <dbReference type="ChEBI" id="CHEBI:15378"/>
        <dbReference type="ChEBI" id="CHEBI:33019"/>
        <dbReference type="ChEBI" id="CHEBI:63224"/>
        <dbReference type="ChEBI" id="CHEBI:77896"/>
    </reaction>
    <physiologicalReaction direction="left-to-right" evidence="9">
        <dbReference type="Rhea" id="RHEA:31576"/>
    </physiologicalReaction>
</comment>
<dbReference type="EMBL" id="UINC01006142">
    <property type="protein sequence ID" value="SVA25729.1"/>
    <property type="molecule type" value="Genomic_DNA"/>
</dbReference>
<evidence type="ECO:0000256" key="15">
    <source>
        <dbReference type="ARBA" id="ARBA00030682"/>
    </source>
</evidence>
<evidence type="ECO:0000256" key="21">
    <source>
        <dbReference type="ARBA" id="ARBA00053094"/>
    </source>
</evidence>
<proteinExistence type="inferred from homology"/>
<comment type="catalytic activity">
    <reaction evidence="8">
        <text>2-oxo-dATP + H2O = 2-oxo-dAMP + diphosphate + H(+)</text>
        <dbReference type="Rhea" id="RHEA:31583"/>
        <dbReference type="ChEBI" id="CHEBI:15377"/>
        <dbReference type="ChEBI" id="CHEBI:15378"/>
        <dbReference type="ChEBI" id="CHEBI:33019"/>
        <dbReference type="ChEBI" id="CHEBI:63212"/>
        <dbReference type="ChEBI" id="CHEBI:77897"/>
        <dbReference type="EC" id="3.6.1.56"/>
    </reaction>
    <physiologicalReaction direction="left-to-right" evidence="8">
        <dbReference type="Rhea" id="RHEA:31584"/>
    </physiologicalReaction>
</comment>
<evidence type="ECO:0000256" key="12">
    <source>
        <dbReference type="ARBA" id="ARBA00026218"/>
    </source>
</evidence>
<dbReference type="InterPro" id="IPR020084">
    <property type="entry name" value="NUDIX_hydrolase_CS"/>
</dbReference>
<evidence type="ECO:0000256" key="8">
    <source>
        <dbReference type="ARBA" id="ARBA00024459"/>
    </source>
</evidence>
<evidence type="ECO:0000256" key="2">
    <source>
        <dbReference type="ARBA" id="ARBA00005582"/>
    </source>
</evidence>
<dbReference type="InterPro" id="IPR003563">
    <property type="entry name" value="8ODP"/>
</dbReference>
<dbReference type="GO" id="GO:0042262">
    <property type="term" value="P:DNA protection"/>
    <property type="evidence" value="ECO:0007669"/>
    <property type="project" value="InterPro"/>
</dbReference>
<evidence type="ECO:0000313" key="23">
    <source>
        <dbReference type="EMBL" id="SVA25729.1"/>
    </source>
</evidence>
<dbReference type="PROSITE" id="PS00893">
    <property type="entry name" value="NUDIX_BOX"/>
    <property type="match status" value="1"/>
</dbReference>
<evidence type="ECO:0000256" key="4">
    <source>
        <dbReference type="ARBA" id="ARBA00022723"/>
    </source>
</evidence>
<keyword evidence="6" id="KW-0460">Magnesium</keyword>
<name>A0A381UC56_9ZZZZ</name>
<keyword evidence="4" id="KW-0479">Metal-binding</keyword>
<dbReference type="CDD" id="cd03427">
    <property type="entry name" value="NUDIX_MTH1_Nudt1"/>
    <property type="match status" value="1"/>
</dbReference>
<evidence type="ECO:0000256" key="13">
    <source>
        <dbReference type="ARBA" id="ARBA00029673"/>
    </source>
</evidence>
<evidence type="ECO:0000259" key="22">
    <source>
        <dbReference type="PROSITE" id="PS51462"/>
    </source>
</evidence>
<evidence type="ECO:0000256" key="9">
    <source>
        <dbReference type="ARBA" id="ARBA00024486"/>
    </source>
</evidence>
<dbReference type="GO" id="GO:0046872">
    <property type="term" value="F:metal ion binding"/>
    <property type="evidence" value="ECO:0007669"/>
    <property type="project" value="UniProtKB-KW"/>
</dbReference>
<comment type="catalytic activity">
    <reaction evidence="18">
        <text>N(6)-methyl-ATP + H2O = N(6)-methyl-AMP + diphosphate + H(+)</text>
        <dbReference type="Rhea" id="RHEA:67608"/>
        <dbReference type="ChEBI" id="CHEBI:15377"/>
        <dbReference type="ChEBI" id="CHEBI:15378"/>
        <dbReference type="ChEBI" id="CHEBI:33019"/>
        <dbReference type="ChEBI" id="CHEBI:144842"/>
        <dbReference type="ChEBI" id="CHEBI:172873"/>
    </reaction>
    <physiologicalReaction direction="left-to-right" evidence="18">
        <dbReference type="Rhea" id="RHEA:67609"/>
    </physiologicalReaction>
</comment>
<dbReference type="AlphaFoldDB" id="A0A381UC56"/>
<comment type="catalytic activity">
    <reaction evidence="10">
        <text>2-oxo-ATP + H2O = 2-oxo-AMP + diphosphate + H(+)</text>
        <dbReference type="Rhea" id="RHEA:67392"/>
        <dbReference type="ChEBI" id="CHEBI:15377"/>
        <dbReference type="ChEBI" id="CHEBI:15378"/>
        <dbReference type="ChEBI" id="CHEBI:33019"/>
        <dbReference type="ChEBI" id="CHEBI:71395"/>
        <dbReference type="ChEBI" id="CHEBI:172878"/>
    </reaction>
    <physiologicalReaction direction="left-to-right" evidence="10">
        <dbReference type="Rhea" id="RHEA:67393"/>
    </physiologicalReaction>
</comment>
<comment type="function">
    <text evidence="21">Oxidized purine nucleoside triphosphate hydrolase which is a prominent sanitizer of the oxidized nucleotide pool. Catalyzes the hydrolysis of 2-oxo-dATP (2-hydroxy-dATP) into 2-oxo-dAMP. Also has a significant hydrolase activity toward 2-oxo-ATP, 8-oxo-dGTP and 8-oxo-dATP. Through the hydrolysis of oxidized purine nucleoside triphosphates, prevents their incorporation into DNA and the subsequent transversions A:T to C:G and G:C to T:A. Also catalyzes the hydrolysis of methylated purine nucleoside triphosphate preventing their integration into DNA. Through this antimutagenic activity protects cells from oxidative stress.</text>
</comment>
<feature type="non-terminal residue" evidence="23">
    <location>
        <position position="1"/>
    </location>
</feature>
<evidence type="ECO:0000256" key="18">
    <source>
        <dbReference type="ARBA" id="ARBA00048002"/>
    </source>
</evidence>
<dbReference type="Gene3D" id="3.90.79.10">
    <property type="entry name" value="Nucleoside Triphosphate Pyrophosphohydrolase"/>
    <property type="match status" value="1"/>
</dbReference>
<evidence type="ECO:0000256" key="19">
    <source>
        <dbReference type="ARBA" id="ARBA00048894"/>
    </source>
</evidence>
<dbReference type="Pfam" id="PF00293">
    <property type="entry name" value="NUDIX"/>
    <property type="match status" value="1"/>
</dbReference>
<dbReference type="InterPro" id="IPR015797">
    <property type="entry name" value="NUDIX_hydrolase-like_dom_sf"/>
</dbReference>
<reference evidence="23" key="1">
    <citation type="submission" date="2018-05" db="EMBL/GenBank/DDBJ databases">
        <authorList>
            <person name="Lanie J.A."/>
            <person name="Ng W.-L."/>
            <person name="Kazmierczak K.M."/>
            <person name="Andrzejewski T.M."/>
            <person name="Davidsen T.M."/>
            <person name="Wayne K.J."/>
            <person name="Tettelin H."/>
            <person name="Glass J.I."/>
            <person name="Rusch D."/>
            <person name="Podicherti R."/>
            <person name="Tsui H.-C.T."/>
            <person name="Winkler M.E."/>
        </authorList>
    </citation>
    <scope>NUCLEOTIDE SEQUENCE</scope>
</reference>
<dbReference type="InterPro" id="IPR000086">
    <property type="entry name" value="NUDIX_hydrolase_dom"/>
</dbReference>
<evidence type="ECO:0000256" key="11">
    <source>
        <dbReference type="ARBA" id="ARBA00026103"/>
    </source>
</evidence>
<dbReference type="EC" id="3.6.1.56" evidence="11"/>
<dbReference type="PANTHER" id="PTHR43758:SF2">
    <property type="entry name" value="OXIDIZED PURINE NUCLEOSIDE TRIPHOSPHATE HYDROLASE"/>
    <property type="match status" value="1"/>
</dbReference>
<evidence type="ECO:0000256" key="10">
    <source>
        <dbReference type="ARBA" id="ARBA00024596"/>
    </source>
</evidence>
<comment type="catalytic activity">
    <reaction evidence="19">
        <text>O(6)-methyl-dGTP + H2O = O(6)-methyl-dGMP + diphosphate + H(+)</text>
        <dbReference type="Rhea" id="RHEA:67600"/>
        <dbReference type="ChEBI" id="CHEBI:15377"/>
        <dbReference type="ChEBI" id="CHEBI:15378"/>
        <dbReference type="ChEBI" id="CHEBI:33019"/>
        <dbReference type="ChEBI" id="CHEBI:169974"/>
        <dbReference type="ChEBI" id="CHEBI:169975"/>
    </reaction>
    <physiologicalReaction direction="left-to-right" evidence="19">
        <dbReference type="Rhea" id="RHEA:67601"/>
    </physiologicalReaction>
</comment>